<sequence length="406" mass="46407">MKSLSLLSAFALTAVTGKVYLEEQFSSNPFDRWIVSKAKSDLGEFKHSAGAFFADEKENLGLQTSQDARFYAISTALDEPINSADKDLVLQFSVKFEQDIDCGGGYIKLLNDLDPEKFDGSSPYNVMFGPDVCGSDRKVHVIISYKGDNKLTKRYVSVPNDVLTHQYTLIIHPDKKYKVLVDNEEKLSGNLLEDWDFLPPKEIDDPEDKKPDNWVEEEYIVDSEDKKPEDWVDGPATIPDPEAQKPEDWNDEDDGSWEVPVIPNPEYKGEWKPKEIKNPDYKGEWKPKKIPNPEYKEDDTIGQFTSSHVGFDLWQVKSGTIFDNILVTDDVEYAKQFSQDHYVAFKEAEEKVKEEKDKKEEEAEEAKRKAEEEASAKEKAAEDAEKSAEEKDEDSEDLKEDEEDEL</sequence>
<reference evidence="1" key="1">
    <citation type="submission" date="2022-04" db="EMBL/GenBank/DDBJ databases">
        <title>Genome of the entomopathogenic fungus Entomophthora muscae.</title>
        <authorList>
            <person name="Elya C."/>
            <person name="Lovett B.R."/>
            <person name="Lee E."/>
            <person name="Macias A.M."/>
            <person name="Hajek A.E."/>
            <person name="De Bivort B.L."/>
            <person name="Kasson M.T."/>
            <person name="De Fine Licht H.H."/>
            <person name="Stajich J.E."/>
        </authorList>
    </citation>
    <scope>NUCLEOTIDE SEQUENCE</scope>
    <source>
        <strain evidence="1">Berkeley</strain>
    </source>
</reference>
<dbReference type="EMBL" id="QTSX02000756">
    <property type="protein sequence ID" value="KAJ9085549.1"/>
    <property type="molecule type" value="Genomic_DNA"/>
</dbReference>
<proteinExistence type="predicted"/>
<keyword evidence="2" id="KW-1185">Reference proteome</keyword>
<evidence type="ECO:0000313" key="1">
    <source>
        <dbReference type="EMBL" id="KAJ9085549.1"/>
    </source>
</evidence>
<evidence type="ECO:0000313" key="2">
    <source>
        <dbReference type="Proteomes" id="UP001165960"/>
    </source>
</evidence>
<name>A0ACC2UF72_9FUNG</name>
<protein>
    <submittedName>
        <fullName evidence="1">Uncharacterized protein</fullName>
    </submittedName>
</protein>
<comment type="caution">
    <text evidence="1">The sequence shown here is derived from an EMBL/GenBank/DDBJ whole genome shotgun (WGS) entry which is preliminary data.</text>
</comment>
<gene>
    <name evidence="1" type="ORF">DSO57_1012786</name>
</gene>
<dbReference type="Proteomes" id="UP001165960">
    <property type="component" value="Unassembled WGS sequence"/>
</dbReference>
<organism evidence="1 2">
    <name type="scientific">Entomophthora muscae</name>
    <dbReference type="NCBI Taxonomy" id="34485"/>
    <lineage>
        <taxon>Eukaryota</taxon>
        <taxon>Fungi</taxon>
        <taxon>Fungi incertae sedis</taxon>
        <taxon>Zoopagomycota</taxon>
        <taxon>Entomophthoromycotina</taxon>
        <taxon>Entomophthoromycetes</taxon>
        <taxon>Entomophthorales</taxon>
        <taxon>Entomophthoraceae</taxon>
        <taxon>Entomophthora</taxon>
    </lineage>
</organism>
<accession>A0ACC2UF72</accession>